<dbReference type="SUPFAM" id="SSF55781">
    <property type="entry name" value="GAF domain-like"/>
    <property type="match status" value="1"/>
</dbReference>
<comment type="caution">
    <text evidence="7">The sequence shown here is derived from an EMBL/GenBank/DDBJ whole genome shotgun (WGS) entry which is preliminary data.</text>
</comment>
<dbReference type="SMART" id="SM01012">
    <property type="entry name" value="ANTAR"/>
    <property type="match status" value="1"/>
</dbReference>
<dbReference type="Gene3D" id="1.10.10.10">
    <property type="entry name" value="Winged helix-like DNA-binding domain superfamily/Winged helix DNA-binding domain"/>
    <property type="match status" value="1"/>
</dbReference>
<dbReference type="OrthoDB" id="4629915at2"/>
<keyword evidence="4" id="KW-0804">Transcription</keyword>
<feature type="region of interest" description="Disordered" evidence="5">
    <location>
        <begin position="1"/>
        <end position="35"/>
    </location>
</feature>
<dbReference type="InterPro" id="IPR029016">
    <property type="entry name" value="GAF-like_dom_sf"/>
</dbReference>
<feature type="domain" description="ANTAR" evidence="6">
    <location>
        <begin position="199"/>
        <end position="260"/>
    </location>
</feature>
<sequence>MADIPPQNGSHQYPPEAYSPHREPPSHPSGRLPAAREARVTAALLDLTDTLAGDFDPAGFLHRVTRHCLDLLDVSDAGVMVLAANGPLCLVATTSESVRLVELFELDARQGPSHTAYQRTVTVEHSHTTDPSPWPGFTACIRGAGYRSVYAVPIRLRTQTIGALSLFRRVSGPLSDADRHLAQALADATAVVLLQQAALDEHRTRTTQLQHALDSRTVIEQAKGYLASHLSIAPDNAFQLLRAHARHHHLRIADLSRNILNGTTHLPTTNANADTSDSTGTGTTAAEDPPAPPPA</sequence>
<dbReference type="AlphaFoldDB" id="A0A5A9ZCE2"/>
<keyword evidence="8" id="KW-1185">Reference proteome</keyword>
<dbReference type="GO" id="GO:0016301">
    <property type="term" value="F:kinase activity"/>
    <property type="evidence" value="ECO:0007669"/>
    <property type="project" value="UniProtKB-KW"/>
</dbReference>
<organism evidence="7 8">
    <name type="scientific">Streptomyces apricus</name>
    <dbReference type="NCBI Taxonomy" id="1828112"/>
    <lineage>
        <taxon>Bacteria</taxon>
        <taxon>Bacillati</taxon>
        <taxon>Actinomycetota</taxon>
        <taxon>Actinomycetes</taxon>
        <taxon>Kitasatosporales</taxon>
        <taxon>Streptomycetaceae</taxon>
        <taxon>Streptomyces</taxon>
    </lineage>
</organism>
<dbReference type="InterPro" id="IPR003018">
    <property type="entry name" value="GAF"/>
</dbReference>
<dbReference type="InterPro" id="IPR036388">
    <property type="entry name" value="WH-like_DNA-bd_sf"/>
</dbReference>
<name>A0A5A9ZCE2_9ACTN</name>
<dbReference type="Proteomes" id="UP000324965">
    <property type="component" value="Unassembled WGS sequence"/>
</dbReference>
<keyword evidence="3" id="KW-0805">Transcription regulation</keyword>
<dbReference type="EMBL" id="VDFC01000140">
    <property type="protein sequence ID" value="KAA0914625.1"/>
    <property type="molecule type" value="Genomic_DNA"/>
</dbReference>
<dbReference type="Pfam" id="PF01590">
    <property type="entry name" value="GAF"/>
    <property type="match status" value="1"/>
</dbReference>
<keyword evidence="2" id="KW-0418">Kinase</keyword>
<keyword evidence="1" id="KW-0808">Transferase</keyword>
<proteinExistence type="predicted"/>
<evidence type="ECO:0000256" key="4">
    <source>
        <dbReference type="ARBA" id="ARBA00023163"/>
    </source>
</evidence>
<evidence type="ECO:0000256" key="3">
    <source>
        <dbReference type="ARBA" id="ARBA00023015"/>
    </source>
</evidence>
<dbReference type="Gene3D" id="3.30.450.40">
    <property type="match status" value="1"/>
</dbReference>
<feature type="compositionally biased region" description="Polar residues" evidence="5">
    <location>
        <begin position="263"/>
        <end position="272"/>
    </location>
</feature>
<evidence type="ECO:0000256" key="5">
    <source>
        <dbReference type="SAM" id="MobiDB-lite"/>
    </source>
</evidence>
<dbReference type="SUPFAM" id="SSF52172">
    <property type="entry name" value="CheY-like"/>
    <property type="match status" value="1"/>
</dbReference>
<evidence type="ECO:0000256" key="1">
    <source>
        <dbReference type="ARBA" id="ARBA00022679"/>
    </source>
</evidence>
<evidence type="ECO:0000256" key="2">
    <source>
        <dbReference type="ARBA" id="ARBA00022777"/>
    </source>
</evidence>
<evidence type="ECO:0000313" key="8">
    <source>
        <dbReference type="Proteomes" id="UP000324965"/>
    </source>
</evidence>
<gene>
    <name evidence="7" type="ORF">FGF04_38585</name>
</gene>
<evidence type="ECO:0000259" key="6">
    <source>
        <dbReference type="PROSITE" id="PS50921"/>
    </source>
</evidence>
<dbReference type="Pfam" id="PF03861">
    <property type="entry name" value="ANTAR"/>
    <property type="match status" value="1"/>
</dbReference>
<dbReference type="InterPro" id="IPR011006">
    <property type="entry name" value="CheY-like_superfamily"/>
</dbReference>
<reference evidence="7 8" key="1">
    <citation type="submission" date="2019-05" db="EMBL/GenBank/DDBJ databases">
        <authorList>
            <person name="Hariharan J."/>
            <person name="Choudoir M.J."/>
            <person name="Diebold P."/>
            <person name="Panke-Buisse K."/>
            <person name="Buckley D.H."/>
        </authorList>
    </citation>
    <scope>NUCLEOTIDE SEQUENCE [LARGE SCALE GENOMIC DNA]</scope>
    <source>
        <strain evidence="7 8">SUN51</strain>
    </source>
</reference>
<dbReference type="GO" id="GO:0003723">
    <property type="term" value="F:RNA binding"/>
    <property type="evidence" value="ECO:0007669"/>
    <property type="project" value="InterPro"/>
</dbReference>
<protein>
    <submittedName>
        <fullName evidence="7">GAF and ANTAR domain-containing protein</fullName>
    </submittedName>
</protein>
<evidence type="ECO:0000313" key="7">
    <source>
        <dbReference type="EMBL" id="KAA0914625.1"/>
    </source>
</evidence>
<feature type="compositionally biased region" description="Low complexity" evidence="5">
    <location>
        <begin position="273"/>
        <end position="288"/>
    </location>
</feature>
<accession>A0A5A9ZCE2</accession>
<dbReference type="SMART" id="SM00065">
    <property type="entry name" value="GAF"/>
    <property type="match status" value="1"/>
</dbReference>
<feature type="region of interest" description="Disordered" evidence="5">
    <location>
        <begin position="263"/>
        <end position="295"/>
    </location>
</feature>
<dbReference type="InterPro" id="IPR005561">
    <property type="entry name" value="ANTAR"/>
</dbReference>
<dbReference type="PROSITE" id="PS50921">
    <property type="entry name" value="ANTAR"/>
    <property type="match status" value="1"/>
</dbReference>